<proteinExistence type="predicted"/>
<gene>
    <name evidence="1" type="ORF">K435DRAFT_676490</name>
</gene>
<dbReference type="EMBL" id="ML179345">
    <property type="protein sequence ID" value="THU90128.1"/>
    <property type="molecule type" value="Genomic_DNA"/>
</dbReference>
<feature type="non-terminal residue" evidence="1">
    <location>
        <position position="1"/>
    </location>
</feature>
<protein>
    <submittedName>
        <fullName evidence="1">Uncharacterized protein</fullName>
    </submittedName>
</protein>
<reference evidence="1 2" key="1">
    <citation type="journal article" date="2019" name="Nat. Ecol. Evol.">
        <title>Megaphylogeny resolves global patterns of mushroom evolution.</title>
        <authorList>
            <person name="Varga T."/>
            <person name="Krizsan K."/>
            <person name="Foldi C."/>
            <person name="Dima B."/>
            <person name="Sanchez-Garcia M."/>
            <person name="Sanchez-Ramirez S."/>
            <person name="Szollosi G.J."/>
            <person name="Szarkandi J.G."/>
            <person name="Papp V."/>
            <person name="Albert L."/>
            <person name="Andreopoulos W."/>
            <person name="Angelini C."/>
            <person name="Antonin V."/>
            <person name="Barry K.W."/>
            <person name="Bougher N.L."/>
            <person name="Buchanan P."/>
            <person name="Buyck B."/>
            <person name="Bense V."/>
            <person name="Catcheside P."/>
            <person name="Chovatia M."/>
            <person name="Cooper J."/>
            <person name="Damon W."/>
            <person name="Desjardin D."/>
            <person name="Finy P."/>
            <person name="Geml J."/>
            <person name="Haridas S."/>
            <person name="Hughes K."/>
            <person name="Justo A."/>
            <person name="Karasinski D."/>
            <person name="Kautmanova I."/>
            <person name="Kiss B."/>
            <person name="Kocsube S."/>
            <person name="Kotiranta H."/>
            <person name="LaButti K.M."/>
            <person name="Lechner B.E."/>
            <person name="Liimatainen K."/>
            <person name="Lipzen A."/>
            <person name="Lukacs Z."/>
            <person name="Mihaltcheva S."/>
            <person name="Morgado L.N."/>
            <person name="Niskanen T."/>
            <person name="Noordeloos M.E."/>
            <person name="Ohm R.A."/>
            <person name="Ortiz-Santana B."/>
            <person name="Ovrebo C."/>
            <person name="Racz N."/>
            <person name="Riley R."/>
            <person name="Savchenko A."/>
            <person name="Shiryaev A."/>
            <person name="Soop K."/>
            <person name="Spirin V."/>
            <person name="Szebenyi C."/>
            <person name="Tomsovsky M."/>
            <person name="Tulloss R.E."/>
            <person name="Uehling J."/>
            <person name="Grigoriev I.V."/>
            <person name="Vagvolgyi C."/>
            <person name="Papp T."/>
            <person name="Martin F.M."/>
            <person name="Miettinen O."/>
            <person name="Hibbett D.S."/>
            <person name="Nagy L.G."/>
        </authorList>
    </citation>
    <scope>NUCLEOTIDE SEQUENCE [LARGE SCALE GENOMIC DNA]</scope>
    <source>
        <strain evidence="1 2">CBS 962.96</strain>
    </source>
</reference>
<dbReference type="OrthoDB" id="3041043at2759"/>
<accession>A0A4S8LN12</accession>
<evidence type="ECO:0000313" key="2">
    <source>
        <dbReference type="Proteomes" id="UP000297245"/>
    </source>
</evidence>
<organism evidence="1 2">
    <name type="scientific">Dendrothele bispora (strain CBS 962.96)</name>
    <dbReference type="NCBI Taxonomy" id="1314807"/>
    <lineage>
        <taxon>Eukaryota</taxon>
        <taxon>Fungi</taxon>
        <taxon>Dikarya</taxon>
        <taxon>Basidiomycota</taxon>
        <taxon>Agaricomycotina</taxon>
        <taxon>Agaricomycetes</taxon>
        <taxon>Agaricomycetidae</taxon>
        <taxon>Agaricales</taxon>
        <taxon>Agaricales incertae sedis</taxon>
        <taxon>Dendrothele</taxon>
    </lineage>
</organism>
<keyword evidence="2" id="KW-1185">Reference proteome</keyword>
<sequence length="346" mass="39432">PATTYNEIIRELDPQAQANFALSCRTANHAVSAFERRAYKIEYLYGRYFPNAELIRSFRLLQYQYGILVSGSLVLAYLERISFQSSDLDVYVNVGRVAPLISFLESAGYQFQPHSHRNATLFNTVRTITNVTAAQLGIHNNFHVGRIIGVFNFKLLDNVVQIVVTFHDPFDAIANFHSTCVMNFASFSHVVSLFPYTTFVSHATVKIPRRQGDSVQAEDERYQSALAKWNDRGWTVASLPSAADYLRPSSAFSDGERCPGDRLSWLRQLPPCVNDDPITSSYPPIHWNLDPVRGNSWLQKVTHGRFVMLYGNYTSNKLQRYYTARQMNVMINGHRKSVRLLSNDPF</sequence>
<dbReference type="AlphaFoldDB" id="A0A4S8LN12"/>
<dbReference type="Proteomes" id="UP000297245">
    <property type="component" value="Unassembled WGS sequence"/>
</dbReference>
<name>A0A4S8LN12_DENBC</name>
<evidence type="ECO:0000313" key="1">
    <source>
        <dbReference type="EMBL" id="THU90128.1"/>
    </source>
</evidence>